<name>A0A9D1V3S3_9FIRM</name>
<dbReference type="GO" id="GO:0003700">
    <property type="term" value="F:DNA-binding transcription factor activity"/>
    <property type="evidence" value="ECO:0007669"/>
    <property type="project" value="TreeGrafter"/>
</dbReference>
<protein>
    <submittedName>
        <fullName evidence="5">Substrate-binding domain-containing protein</fullName>
    </submittedName>
</protein>
<sequence length="245" mass="27001">MYTYLPAYDEEGYTLPAALTDGSVAGIIVLNIYTEPLLRLLAALPLPKIFLDTVPGLPQAGLGGDLVLLEGRDALRRITGRLLDTGRRRLSFVGAVDYAQTNADRWQGFLDAHAARGLQPDPALCLTGPFGLYTHYEQISGFLDALDRLPDAFVCASDYIAHYIQQYYDDRGLPHAARPLLTGFDNNPEYANVAHRITTVEVQTSTIGARLAARILFRLAHPDAFNEVAYICTQILYRGALSEED</sequence>
<evidence type="ECO:0000313" key="5">
    <source>
        <dbReference type="EMBL" id="HIX05612.1"/>
    </source>
</evidence>
<evidence type="ECO:0000256" key="3">
    <source>
        <dbReference type="ARBA" id="ARBA00023163"/>
    </source>
</evidence>
<dbReference type="EMBL" id="DXFW01000018">
    <property type="protein sequence ID" value="HIX05612.1"/>
    <property type="molecule type" value="Genomic_DNA"/>
</dbReference>
<keyword evidence="2" id="KW-0238">DNA-binding</keyword>
<keyword evidence="3" id="KW-0804">Transcription</keyword>
<evidence type="ECO:0000256" key="2">
    <source>
        <dbReference type="ARBA" id="ARBA00023125"/>
    </source>
</evidence>
<accession>A0A9D1V3S3</accession>
<evidence type="ECO:0000259" key="4">
    <source>
        <dbReference type="Pfam" id="PF13377"/>
    </source>
</evidence>
<keyword evidence="1" id="KW-0805">Transcription regulation</keyword>
<dbReference type="PANTHER" id="PTHR30146">
    <property type="entry name" value="LACI-RELATED TRANSCRIPTIONAL REPRESSOR"/>
    <property type="match status" value="1"/>
</dbReference>
<evidence type="ECO:0000256" key="1">
    <source>
        <dbReference type="ARBA" id="ARBA00023015"/>
    </source>
</evidence>
<evidence type="ECO:0000313" key="6">
    <source>
        <dbReference type="Proteomes" id="UP000824193"/>
    </source>
</evidence>
<dbReference type="GO" id="GO:0000976">
    <property type="term" value="F:transcription cis-regulatory region binding"/>
    <property type="evidence" value="ECO:0007669"/>
    <property type="project" value="TreeGrafter"/>
</dbReference>
<dbReference type="InterPro" id="IPR046335">
    <property type="entry name" value="LacI/GalR-like_sensor"/>
</dbReference>
<comment type="caution">
    <text evidence="5">The sequence shown here is derived from an EMBL/GenBank/DDBJ whole genome shotgun (WGS) entry which is preliminary data.</text>
</comment>
<dbReference type="InterPro" id="IPR028082">
    <property type="entry name" value="Peripla_BP_I"/>
</dbReference>
<feature type="domain" description="Transcriptional regulator LacI/GalR-like sensor" evidence="4">
    <location>
        <begin position="81"/>
        <end position="239"/>
    </location>
</feature>
<dbReference type="Pfam" id="PF13377">
    <property type="entry name" value="Peripla_BP_3"/>
    <property type="match status" value="1"/>
</dbReference>
<dbReference type="AlphaFoldDB" id="A0A9D1V3S3"/>
<reference evidence="5" key="1">
    <citation type="journal article" date="2021" name="PeerJ">
        <title>Extensive microbial diversity within the chicken gut microbiome revealed by metagenomics and culture.</title>
        <authorList>
            <person name="Gilroy R."/>
            <person name="Ravi A."/>
            <person name="Getino M."/>
            <person name="Pursley I."/>
            <person name="Horton D.L."/>
            <person name="Alikhan N.F."/>
            <person name="Baker D."/>
            <person name="Gharbi K."/>
            <person name="Hall N."/>
            <person name="Watson M."/>
            <person name="Adriaenssens E.M."/>
            <person name="Foster-Nyarko E."/>
            <person name="Jarju S."/>
            <person name="Secka A."/>
            <person name="Antonio M."/>
            <person name="Oren A."/>
            <person name="Chaudhuri R.R."/>
            <person name="La Ragione R."/>
            <person name="Hildebrand F."/>
            <person name="Pallen M.J."/>
        </authorList>
    </citation>
    <scope>NUCLEOTIDE SEQUENCE</scope>
    <source>
        <strain evidence="5">2239</strain>
    </source>
</reference>
<gene>
    <name evidence="5" type="ORF">H9865_05855</name>
</gene>
<dbReference type="PANTHER" id="PTHR30146:SF109">
    <property type="entry name" value="HTH-TYPE TRANSCRIPTIONAL REGULATOR GALS"/>
    <property type="match status" value="1"/>
</dbReference>
<dbReference type="SUPFAM" id="SSF53822">
    <property type="entry name" value="Periplasmic binding protein-like I"/>
    <property type="match status" value="1"/>
</dbReference>
<dbReference type="Proteomes" id="UP000824193">
    <property type="component" value="Unassembled WGS sequence"/>
</dbReference>
<organism evidence="5 6">
    <name type="scientific">Candidatus Allofournierella pullicola</name>
    <dbReference type="NCBI Taxonomy" id="2838596"/>
    <lineage>
        <taxon>Bacteria</taxon>
        <taxon>Bacillati</taxon>
        <taxon>Bacillota</taxon>
        <taxon>Clostridia</taxon>
        <taxon>Eubacteriales</taxon>
        <taxon>Oscillospiraceae</taxon>
        <taxon>Allofournierella</taxon>
    </lineage>
</organism>
<dbReference type="Gene3D" id="3.40.50.2300">
    <property type="match status" value="2"/>
</dbReference>
<proteinExistence type="predicted"/>
<reference evidence="5" key="2">
    <citation type="submission" date="2021-04" db="EMBL/GenBank/DDBJ databases">
        <authorList>
            <person name="Gilroy R."/>
        </authorList>
    </citation>
    <scope>NUCLEOTIDE SEQUENCE</scope>
    <source>
        <strain evidence="5">2239</strain>
    </source>
</reference>